<dbReference type="EnsemblMetazoa" id="ASIC013607-RA">
    <property type="protein sequence ID" value="ASIC013607-PA"/>
    <property type="gene ID" value="ASIC013607"/>
</dbReference>
<evidence type="ECO:0000256" key="1">
    <source>
        <dbReference type="SAM" id="MobiDB-lite"/>
    </source>
</evidence>
<dbReference type="EMBL" id="ATLV01020705">
    <property type="status" value="NOT_ANNOTATED_CDS"/>
    <property type="molecule type" value="Genomic_DNA"/>
</dbReference>
<feature type="region of interest" description="Disordered" evidence="1">
    <location>
        <begin position="1"/>
        <end position="24"/>
    </location>
</feature>
<organism evidence="2">
    <name type="scientific">Anopheles sinensis</name>
    <name type="common">Mosquito</name>
    <dbReference type="NCBI Taxonomy" id="74873"/>
    <lineage>
        <taxon>Eukaryota</taxon>
        <taxon>Metazoa</taxon>
        <taxon>Ecdysozoa</taxon>
        <taxon>Arthropoda</taxon>
        <taxon>Hexapoda</taxon>
        <taxon>Insecta</taxon>
        <taxon>Pterygota</taxon>
        <taxon>Neoptera</taxon>
        <taxon>Endopterygota</taxon>
        <taxon>Diptera</taxon>
        <taxon>Nematocera</taxon>
        <taxon>Culicoidea</taxon>
        <taxon>Culicidae</taxon>
        <taxon>Anophelinae</taxon>
        <taxon>Anopheles</taxon>
    </lineage>
</organism>
<keyword evidence="4" id="KW-1185">Reference proteome</keyword>
<proteinExistence type="predicted"/>
<dbReference type="EMBL" id="KE525305">
    <property type="protein sequence ID" value="KFB45616.1"/>
    <property type="molecule type" value="Genomic_DNA"/>
</dbReference>
<reference evidence="3" key="2">
    <citation type="submission" date="2020-05" db="UniProtKB">
        <authorList>
            <consortium name="EnsemblMetazoa"/>
        </authorList>
    </citation>
    <scope>IDENTIFICATION</scope>
</reference>
<dbReference type="VEuPathDB" id="VectorBase:ASIC013607"/>
<sequence>MRQSAIGRAYEGKQASGVHDKLGPLKDALGQHTGAVDRLASFGDVRKGNGNSLVKKCAPTRKLVENRPYDEVVSVR</sequence>
<evidence type="ECO:0000313" key="4">
    <source>
        <dbReference type="Proteomes" id="UP000030765"/>
    </source>
</evidence>
<gene>
    <name evidence="2" type="ORF">ZHAS_00013607</name>
</gene>
<dbReference type="Proteomes" id="UP000030765">
    <property type="component" value="Unassembled WGS sequence"/>
</dbReference>
<protein>
    <submittedName>
        <fullName evidence="2 3">Spidroin-1-like protein</fullName>
    </submittedName>
</protein>
<name>A0A084W5X2_ANOSI</name>
<evidence type="ECO:0000313" key="2">
    <source>
        <dbReference type="EMBL" id="KFB45616.1"/>
    </source>
</evidence>
<accession>A0A084W5X2</accession>
<reference evidence="2 4" key="1">
    <citation type="journal article" date="2014" name="BMC Genomics">
        <title>Genome sequence of Anopheles sinensis provides insight into genetics basis of mosquito competence for malaria parasites.</title>
        <authorList>
            <person name="Zhou D."/>
            <person name="Zhang D."/>
            <person name="Ding G."/>
            <person name="Shi L."/>
            <person name="Hou Q."/>
            <person name="Ye Y."/>
            <person name="Xu Y."/>
            <person name="Zhou H."/>
            <person name="Xiong C."/>
            <person name="Li S."/>
            <person name="Yu J."/>
            <person name="Hong S."/>
            <person name="Yu X."/>
            <person name="Zou P."/>
            <person name="Chen C."/>
            <person name="Chang X."/>
            <person name="Wang W."/>
            <person name="Lv Y."/>
            <person name="Sun Y."/>
            <person name="Ma L."/>
            <person name="Shen B."/>
            <person name="Zhu C."/>
        </authorList>
    </citation>
    <scope>NUCLEOTIDE SEQUENCE [LARGE SCALE GENOMIC DNA]</scope>
</reference>
<evidence type="ECO:0000313" key="3">
    <source>
        <dbReference type="EnsemblMetazoa" id="ASIC013607-PA"/>
    </source>
</evidence>
<dbReference type="AlphaFoldDB" id="A0A084W5X2"/>